<evidence type="ECO:0000313" key="6">
    <source>
        <dbReference type="EMBL" id="CDZ23529.1"/>
    </source>
</evidence>
<dbReference type="InterPro" id="IPR017871">
    <property type="entry name" value="ABC_transporter-like_CS"/>
</dbReference>
<dbReference type="GO" id="GO:0016887">
    <property type="term" value="F:ATP hydrolysis activity"/>
    <property type="evidence" value="ECO:0007669"/>
    <property type="project" value="InterPro"/>
</dbReference>
<dbReference type="KEGG" id="ccel:CCDG5_0390"/>
<dbReference type="SMART" id="SM00382">
    <property type="entry name" value="AAA"/>
    <property type="match status" value="1"/>
</dbReference>
<dbReference type="Proteomes" id="UP000032431">
    <property type="component" value="Chromosome I"/>
</dbReference>
<evidence type="ECO:0000256" key="4">
    <source>
        <dbReference type="ARBA" id="ARBA00022840"/>
    </source>
</evidence>
<reference evidence="7" key="1">
    <citation type="submission" date="2014-07" db="EMBL/GenBank/DDBJ databases">
        <authorList>
            <person name="Wibberg D."/>
        </authorList>
    </citation>
    <scope>NUCLEOTIDE SEQUENCE [LARGE SCALE GENOMIC DNA]</scope>
    <source>
        <strain evidence="7">DG5</strain>
    </source>
</reference>
<dbReference type="PROSITE" id="PS00211">
    <property type="entry name" value="ABC_TRANSPORTER_1"/>
    <property type="match status" value="1"/>
</dbReference>
<evidence type="ECO:0000256" key="1">
    <source>
        <dbReference type="ARBA" id="ARBA00005417"/>
    </source>
</evidence>
<dbReference type="GO" id="GO:0005524">
    <property type="term" value="F:ATP binding"/>
    <property type="evidence" value="ECO:0007669"/>
    <property type="project" value="UniProtKB-KW"/>
</dbReference>
<proteinExistence type="inferred from homology"/>
<dbReference type="EMBL" id="LM995447">
    <property type="protein sequence ID" value="CDZ23529.1"/>
    <property type="molecule type" value="Genomic_DNA"/>
</dbReference>
<keyword evidence="7" id="KW-1185">Reference proteome</keyword>
<keyword evidence="4 6" id="KW-0067">ATP-binding</keyword>
<dbReference type="SUPFAM" id="SSF52540">
    <property type="entry name" value="P-loop containing nucleoside triphosphate hydrolases"/>
    <property type="match status" value="1"/>
</dbReference>
<accession>A0A078KQW5</accession>
<sequence length="306" mass="34756">MSDIIKVSSLKKSYGKVEAVKGIDFTVKKGSLFAFLGPNGAGKSTTIDILCTLNKFDEGQISIAGYDLEKDAEQIRKKIGVVFQDSVLDKNLTVRENLQIRAGFYYKKKSEIKEAIAKAAECAEIGDFIDRQYGSLSGGQRRRADIARALLNTPEILFLDEPTTGLDPQTRRHIWATVEKLQKENKMTIFLTTHYMEEAAKADYVVIIDNGLIVAQGTPYEMKEKYSYDHIRLKVKAEHKDSIIKYLEEQNMKWQSSEEFLDVRIKTTIDALDILPPIKNYIEGFEVLHGTMDDVFLNITGREIRE</sequence>
<dbReference type="InterPro" id="IPR003439">
    <property type="entry name" value="ABC_transporter-like_ATP-bd"/>
</dbReference>
<dbReference type="PATRIC" id="fig|29343.3.peg.406"/>
<evidence type="ECO:0000313" key="7">
    <source>
        <dbReference type="Proteomes" id="UP000032431"/>
    </source>
</evidence>
<comment type="similarity">
    <text evidence="1">Belongs to the ABC transporter superfamily.</text>
</comment>
<dbReference type="Pfam" id="PF00005">
    <property type="entry name" value="ABC_tran"/>
    <property type="match status" value="1"/>
</dbReference>
<evidence type="ECO:0000256" key="2">
    <source>
        <dbReference type="ARBA" id="ARBA00022448"/>
    </source>
</evidence>
<dbReference type="AlphaFoldDB" id="A0A078KQW5"/>
<dbReference type="STRING" id="29343.CCDG5_0390"/>
<dbReference type="HOGENOM" id="CLU_000604_1_2_9"/>
<dbReference type="InterPro" id="IPR050763">
    <property type="entry name" value="ABC_transporter_ATP-binding"/>
</dbReference>
<evidence type="ECO:0000256" key="3">
    <source>
        <dbReference type="ARBA" id="ARBA00022741"/>
    </source>
</evidence>
<dbReference type="InterPro" id="IPR003593">
    <property type="entry name" value="AAA+_ATPase"/>
</dbReference>
<organism evidence="6 7">
    <name type="scientific">[Clostridium] cellulosi</name>
    <dbReference type="NCBI Taxonomy" id="29343"/>
    <lineage>
        <taxon>Bacteria</taxon>
        <taxon>Bacillati</taxon>
        <taxon>Bacillota</taxon>
        <taxon>Clostridia</taxon>
        <taxon>Eubacteriales</taxon>
        <taxon>Oscillospiraceae</taxon>
        <taxon>Oscillospiraceae incertae sedis</taxon>
    </lineage>
</organism>
<dbReference type="Gene3D" id="3.40.50.300">
    <property type="entry name" value="P-loop containing nucleotide triphosphate hydrolases"/>
    <property type="match status" value="1"/>
</dbReference>
<dbReference type="PANTHER" id="PTHR42711">
    <property type="entry name" value="ABC TRANSPORTER ATP-BINDING PROTEIN"/>
    <property type="match status" value="1"/>
</dbReference>
<dbReference type="PANTHER" id="PTHR42711:SF5">
    <property type="entry name" value="ABC TRANSPORTER ATP-BINDING PROTEIN NATA"/>
    <property type="match status" value="1"/>
</dbReference>
<dbReference type="OrthoDB" id="9804819at2"/>
<dbReference type="InterPro" id="IPR027417">
    <property type="entry name" value="P-loop_NTPase"/>
</dbReference>
<keyword evidence="3" id="KW-0547">Nucleotide-binding</keyword>
<name>A0A078KQW5_9FIRM</name>
<feature type="domain" description="ABC transporter" evidence="5">
    <location>
        <begin position="5"/>
        <end position="235"/>
    </location>
</feature>
<keyword evidence="2" id="KW-0813">Transport</keyword>
<evidence type="ECO:0000259" key="5">
    <source>
        <dbReference type="PROSITE" id="PS50893"/>
    </source>
</evidence>
<gene>
    <name evidence="6" type="ORF">CCDG5_0390</name>
</gene>
<dbReference type="PROSITE" id="PS50893">
    <property type="entry name" value="ABC_TRANSPORTER_2"/>
    <property type="match status" value="1"/>
</dbReference>
<protein>
    <submittedName>
        <fullName evidence="6">Putative nodulation ATP-binding protein I</fullName>
    </submittedName>
</protein>